<evidence type="ECO:0000313" key="3">
    <source>
        <dbReference type="Proteomes" id="UP001151760"/>
    </source>
</evidence>
<gene>
    <name evidence="2" type="ORF">Tco_1018573</name>
</gene>
<evidence type="ECO:0000313" key="2">
    <source>
        <dbReference type="EMBL" id="GJT67093.1"/>
    </source>
</evidence>
<dbReference type="EMBL" id="BQNB010017775">
    <property type="protein sequence ID" value="GJT67093.1"/>
    <property type="molecule type" value="Genomic_DNA"/>
</dbReference>
<keyword evidence="3" id="KW-1185">Reference proteome</keyword>
<name>A0ABQ5FUR1_9ASTR</name>
<proteinExistence type="predicted"/>
<organism evidence="2 3">
    <name type="scientific">Tanacetum coccineum</name>
    <dbReference type="NCBI Taxonomy" id="301880"/>
    <lineage>
        <taxon>Eukaryota</taxon>
        <taxon>Viridiplantae</taxon>
        <taxon>Streptophyta</taxon>
        <taxon>Embryophyta</taxon>
        <taxon>Tracheophyta</taxon>
        <taxon>Spermatophyta</taxon>
        <taxon>Magnoliopsida</taxon>
        <taxon>eudicotyledons</taxon>
        <taxon>Gunneridae</taxon>
        <taxon>Pentapetalae</taxon>
        <taxon>asterids</taxon>
        <taxon>campanulids</taxon>
        <taxon>Asterales</taxon>
        <taxon>Asteraceae</taxon>
        <taxon>Asteroideae</taxon>
        <taxon>Anthemideae</taxon>
        <taxon>Anthemidinae</taxon>
        <taxon>Tanacetum</taxon>
    </lineage>
</organism>
<sequence length="329" mass="37604">MIALNRQVACSRCMSSFAGSYTKVCSDSDEMTIYSATQQLAWWFQNGSIARLGADRWNGNSTPIPLMDPRRRRVQMEFRSKVDMTLKAHFCGANTRQKLRKLSPVPGHETSHSLLKERYGYSARKLDEEAALLSLLWWSDGDLLRLSNLRIHRSQVKRLKKQEQKQSLEREGAFATLVEARSRRKSERKEGLICEYWPAFLSPVDSLSIQYNKPIPFRFHFGMLGDEENNFGIQLLENSAKSFRVGKDARPYLGQAGKAFCFYEIHSSKLFAFFPSLGSERMPGRIEGIRTRMYRGLGVGPRERQKNSSHRMGEGSPKLRFGGLGWSSS</sequence>
<comment type="caution">
    <text evidence="2">The sequence shown here is derived from an EMBL/GenBank/DDBJ whole genome shotgun (WGS) entry which is preliminary data.</text>
</comment>
<reference evidence="2" key="1">
    <citation type="journal article" date="2022" name="Int. J. Mol. Sci.">
        <title>Draft Genome of Tanacetum Coccineum: Genomic Comparison of Closely Related Tanacetum-Family Plants.</title>
        <authorList>
            <person name="Yamashiro T."/>
            <person name="Shiraishi A."/>
            <person name="Nakayama K."/>
            <person name="Satake H."/>
        </authorList>
    </citation>
    <scope>NUCLEOTIDE SEQUENCE</scope>
</reference>
<reference evidence="2" key="2">
    <citation type="submission" date="2022-01" db="EMBL/GenBank/DDBJ databases">
        <authorList>
            <person name="Yamashiro T."/>
            <person name="Shiraishi A."/>
            <person name="Satake H."/>
            <person name="Nakayama K."/>
        </authorList>
    </citation>
    <scope>NUCLEOTIDE SEQUENCE</scope>
</reference>
<feature type="region of interest" description="Disordered" evidence="1">
    <location>
        <begin position="299"/>
        <end position="329"/>
    </location>
</feature>
<accession>A0ABQ5FUR1</accession>
<dbReference type="Proteomes" id="UP001151760">
    <property type="component" value="Unassembled WGS sequence"/>
</dbReference>
<protein>
    <submittedName>
        <fullName evidence="2">Uncharacterized protein</fullName>
    </submittedName>
</protein>
<evidence type="ECO:0000256" key="1">
    <source>
        <dbReference type="SAM" id="MobiDB-lite"/>
    </source>
</evidence>